<sequence>MADSGDVVVEMAGDVVDLGGLLKIIQKNYGTEKVEESAVVRFRPPFIQTPKHDARGDAIALAMDHLLQRGVPLWASNLIGRSFVDAHVTDLQTAPVPFVDGVYDPIDASVWCREVIKALDHHMRKIAKGEIPPPEKPLSWEQYPFSYCAQKNRRPKMEDKAAIFPSLCVLEPSKNEALKNDAFFAVFDGHNGVDCATYASSHFHRCLVEENNYASDLPDRVMKNTFKIIDQRLEARCTNENLRGGTTAVCAWLRGRHLCIGWCGDSAAAVLRADSVRTLTSAHSPDVASEARRIQDAGGMVLWVHGELRVNGILNLTRSLGDIDGRPMISPEPDTVSFELDGSEYLLMLACDGVWDMFHDTEVYNHIKQFVSSSSPKDYAKLSEYMTTRAKDAGATDNLTMLCVFLRPVADLWDLFK</sequence>
<organism evidence="2">
    <name type="scientific">Ascaris suum</name>
    <name type="common">Pig roundworm</name>
    <name type="synonym">Ascaris lumbricoides</name>
    <dbReference type="NCBI Taxonomy" id="6253"/>
    <lineage>
        <taxon>Eukaryota</taxon>
        <taxon>Metazoa</taxon>
        <taxon>Ecdysozoa</taxon>
        <taxon>Nematoda</taxon>
        <taxon>Chromadorea</taxon>
        <taxon>Rhabditida</taxon>
        <taxon>Spirurina</taxon>
        <taxon>Ascaridomorpha</taxon>
        <taxon>Ascaridoidea</taxon>
        <taxon>Ascarididae</taxon>
        <taxon>Ascaris</taxon>
    </lineage>
</organism>
<evidence type="ECO:0000259" key="1">
    <source>
        <dbReference type="PROSITE" id="PS51746"/>
    </source>
</evidence>
<proteinExistence type="evidence at transcript level"/>
<dbReference type="InterPro" id="IPR036457">
    <property type="entry name" value="PPM-type-like_dom_sf"/>
</dbReference>
<dbReference type="GO" id="GO:0016301">
    <property type="term" value="F:kinase activity"/>
    <property type="evidence" value="ECO:0007669"/>
    <property type="project" value="UniProtKB-KW"/>
</dbReference>
<keyword evidence="2" id="KW-0418">Kinase</keyword>
<feature type="domain" description="PPM-type phosphatase" evidence="1">
    <location>
        <begin position="144"/>
        <end position="406"/>
    </location>
</feature>
<dbReference type="AlphaFoldDB" id="F1L6V6"/>
<dbReference type="PROSITE" id="PS51746">
    <property type="entry name" value="PPM_2"/>
    <property type="match status" value="1"/>
</dbReference>
<dbReference type="SUPFAM" id="SSF81606">
    <property type="entry name" value="PP2C-like"/>
    <property type="match status" value="1"/>
</dbReference>
<dbReference type="PANTHER" id="PTHR13832:SF741">
    <property type="entry name" value="PROTEIN PHOSPHATASE FEM-2"/>
    <property type="match status" value="1"/>
</dbReference>
<dbReference type="Gene3D" id="3.60.40.10">
    <property type="entry name" value="PPM-type phosphatase domain"/>
    <property type="match status" value="1"/>
</dbReference>
<dbReference type="PANTHER" id="PTHR13832">
    <property type="entry name" value="PROTEIN PHOSPHATASE 2C"/>
    <property type="match status" value="1"/>
</dbReference>
<dbReference type="InterPro" id="IPR001932">
    <property type="entry name" value="PPM-type_phosphatase-like_dom"/>
</dbReference>
<dbReference type="SMART" id="SM00332">
    <property type="entry name" value="PP2Cc"/>
    <property type="match status" value="1"/>
</dbReference>
<dbReference type="GO" id="GO:0004722">
    <property type="term" value="F:protein serine/threonine phosphatase activity"/>
    <property type="evidence" value="ECO:0007669"/>
    <property type="project" value="InterPro"/>
</dbReference>
<dbReference type="CDD" id="cd00143">
    <property type="entry name" value="PP2Cc"/>
    <property type="match status" value="1"/>
</dbReference>
<dbReference type="InterPro" id="IPR015655">
    <property type="entry name" value="PP2C"/>
</dbReference>
<reference evidence="2" key="1">
    <citation type="journal article" date="2011" name="Genome Res.">
        <title>Deep small RNA sequencing from the nematode Ascaris reveals conservation, functional diversification, and novel developmental profiles.</title>
        <authorList>
            <person name="Wang J."/>
            <person name="Czech B."/>
            <person name="Crunk A."/>
            <person name="Wallace A."/>
            <person name="Mitreva M."/>
            <person name="Hannon G.J."/>
            <person name="Davis R.E."/>
        </authorList>
    </citation>
    <scope>NUCLEOTIDE SEQUENCE</scope>
</reference>
<keyword evidence="2" id="KW-0808">Transferase</keyword>
<protein>
    <submittedName>
        <fullName evidence="2">Ca(2+)/calmodulin-dependent protein kinase phosphatase</fullName>
    </submittedName>
</protein>
<evidence type="ECO:0000313" key="2">
    <source>
        <dbReference type="EMBL" id="ADY45860.1"/>
    </source>
</evidence>
<accession>F1L6V6</accession>
<dbReference type="EMBL" id="JI172647">
    <property type="protein sequence ID" value="ADY45860.1"/>
    <property type="molecule type" value="mRNA"/>
</dbReference>
<name>F1L6V6_ASCSU</name>
<dbReference type="Pfam" id="PF00481">
    <property type="entry name" value="PP2C"/>
    <property type="match status" value="1"/>
</dbReference>